<dbReference type="Proteomes" id="UP000566819">
    <property type="component" value="Unassembled WGS sequence"/>
</dbReference>
<organism evidence="2 3">
    <name type="scientific">Cudoniella acicularis</name>
    <dbReference type="NCBI Taxonomy" id="354080"/>
    <lineage>
        <taxon>Eukaryota</taxon>
        <taxon>Fungi</taxon>
        <taxon>Dikarya</taxon>
        <taxon>Ascomycota</taxon>
        <taxon>Pezizomycotina</taxon>
        <taxon>Leotiomycetes</taxon>
        <taxon>Helotiales</taxon>
        <taxon>Tricladiaceae</taxon>
        <taxon>Cudoniella</taxon>
    </lineage>
</organism>
<evidence type="ECO:0000256" key="1">
    <source>
        <dbReference type="SAM" id="MobiDB-lite"/>
    </source>
</evidence>
<proteinExistence type="predicted"/>
<dbReference type="OrthoDB" id="10530840at2759"/>
<name>A0A8H4RTV1_9HELO</name>
<dbReference type="EMBL" id="JAAMPI010000150">
    <property type="protein sequence ID" value="KAF4634945.1"/>
    <property type="molecule type" value="Genomic_DNA"/>
</dbReference>
<feature type="region of interest" description="Disordered" evidence="1">
    <location>
        <begin position="38"/>
        <end position="75"/>
    </location>
</feature>
<evidence type="ECO:0000313" key="2">
    <source>
        <dbReference type="EMBL" id="KAF4634945.1"/>
    </source>
</evidence>
<comment type="caution">
    <text evidence="2">The sequence shown here is derived from an EMBL/GenBank/DDBJ whole genome shotgun (WGS) entry which is preliminary data.</text>
</comment>
<accession>A0A8H4RTV1</accession>
<evidence type="ECO:0000313" key="3">
    <source>
        <dbReference type="Proteomes" id="UP000566819"/>
    </source>
</evidence>
<sequence>MRSQAIDEQIYEAMRMGKSVPFEFTTGGVKYKAVLQHKEARTRPSQTNTESSVASFSSSASDSNHQMIEDKVTKH</sequence>
<protein>
    <submittedName>
        <fullName evidence="2">Uncharacterized protein</fullName>
    </submittedName>
</protein>
<gene>
    <name evidence="2" type="ORF">G7Y89_g3159</name>
</gene>
<dbReference type="AlphaFoldDB" id="A0A8H4RTV1"/>
<feature type="compositionally biased region" description="Low complexity" evidence="1">
    <location>
        <begin position="51"/>
        <end position="63"/>
    </location>
</feature>
<reference evidence="2 3" key="1">
    <citation type="submission" date="2020-03" db="EMBL/GenBank/DDBJ databases">
        <title>Draft Genome Sequence of Cudoniella acicularis.</title>
        <authorList>
            <person name="Buettner E."/>
            <person name="Kellner H."/>
        </authorList>
    </citation>
    <scope>NUCLEOTIDE SEQUENCE [LARGE SCALE GENOMIC DNA]</scope>
    <source>
        <strain evidence="2 3">DSM 108380</strain>
    </source>
</reference>
<keyword evidence="3" id="KW-1185">Reference proteome</keyword>